<feature type="domain" description="Right handed beta helix" evidence="2">
    <location>
        <begin position="131"/>
        <end position="280"/>
    </location>
</feature>
<feature type="domain" description="Right handed beta helix" evidence="2">
    <location>
        <begin position="359"/>
        <end position="501"/>
    </location>
</feature>
<dbReference type="InterPro" id="IPR006626">
    <property type="entry name" value="PbH1"/>
</dbReference>
<dbReference type="SMART" id="SM00710">
    <property type="entry name" value="PbH1"/>
    <property type="match status" value="9"/>
</dbReference>
<organism evidence="3 4">
    <name type="scientific">Algoriphagus aestuariicola</name>
    <dbReference type="NCBI Taxonomy" id="1852016"/>
    <lineage>
        <taxon>Bacteria</taxon>
        <taxon>Pseudomonadati</taxon>
        <taxon>Bacteroidota</taxon>
        <taxon>Cytophagia</taxon>
        <taxon>Cytophagales</taxon>
        <taxon>Cyclobacteriaceae</taxon>
        <taxon>Algoriphagus</taxon>
    </lineage>
</organism>
<keyword evidence="1" id="KW-0677">Repeat</keyword>
<dbReference type="InterPro" id="IPR012334">
    <property type="entry name" value="Pectin_lyas_fold"/>
</dbReference>
<dbReference type="InterPro" id="IPR051550">
    <property type="entry name" value="SCF-Subunits/Alg-Epimerases"/>
</dbReference>
<dbReference type="PANTHER" id="PTHR22990:SF15">
    <property type="entry name" value="F-BOX ONLY PROTEIN 10"/>
    <property type="match status" value="1"/>
</dbReference>
<reference evidence="3 4" key="1">
    <citation type="submission" date="2021-03" db="EMBL/GenBank/DDBJ databases">
        <title>novel species isolated from a fishpond in China.</title>
        <authorList>
            <person name="Lu H."/>
            <person name="Cai Z."/>
        </authorList>
    </citation>
    <scope>NUCLEOTIDE SEQUENCE [LARGE SCALE GENOMIC DNA]</scope>
    <source>
        <strain evidence="3 4">JCM 31546</strain>
    </source>
</reference>
<dbReference type="Pfam" id="PF13229">
    <property type="entry name" value="Beta_helix"/>
    <property type="match status" value="2"/>
</dbReference>
<keyword evidence="4" id="KW-1185">Reference proteome</keyword>
<dbReference type="InterPro" id="IPR039448">
    <property type="entry name" value="Beta_helix"/>
</dbReference>
<dbReference type="PANTHER" id="PTHR22990">
    <property type="entry name" value="F-BOX ONLY PROTEIN"/>
    <property type="match status" value="1"/>
</dbReference>
<dbReference type="RefSeq" id="WP_206569960.1">
    <property type="nucleotide sequence ID" value="NZ_JAFKCW010000003.1"/>
</dbReference>
<accession>A0ABS3BS96</accession>
<evidence type="ECO:0000256" key="1">
    <source>
        <dbReference type="ARBA" id="ARBA00022737"/>
    </source>
</evidence>
<dbReference type="Gene3D" id="2.160.20.10">
    <property type="entry name" value="Single-stranded right-handed beta-helix, Pectin lyase-like"/>
    <property type="match status" value="2"/>
</dbReference>
<proteinExistence type="predicted"/>
<protein>
    <submittedName>
        <fullName evidence="3">Right-handed parallel beta-helix repeat-containing protein</fullName>
    </submittedName>
</protein>
<dbReference type="Proteomes" id="UP000664698">
    <property type="component" value="Unassembled WGS sequence"/>
</dbReference>
<evidence type="ECO:0000313" key="4">
    <source>
        <dbReference type="Proteomes" id="UP000664698"/>
    </source>
</evidence>
<gene>
    <name evidence="3" type="ORF">J0A67_13840</name>
</gene>
<name>A0ABS3BS96_9BACT</name>
<dbReference type="SUPFAM" id="SSF51126">
    <property type="entry name" value="Pectin lyase-like"/>
    <property type="match status" value="2"/>
</dbReference>
<sequence>MKLLSSIILLLLALFQNPPKNPEPGPPKPGVRLTVTDWGAVGDGQSDNTSAIQKVLDKATPGDTVFIPEGIFMVRTLLLRSGVHLVSEGVLTHHPDAKTGDYSIEKQNSPNPLLKGENIEDVFISIRGKSKNEAISLYRSKQIRIVNSDLEGDSTKLRAYPGILVFQCSGLEVLSSRIYNFGSDRTETHSYQPGTGIRILSSNTISIRDSEIFENGENGVFLHGCRKAEVLNNTIHHNGMSGIQVAFGNSGKESDYVFAGNVLDQNAADGIDINNRSPQNAKDISTTIAYNLSCGNGFVKGKSTPDGSGFGTLINVSGLVIFRNQAIANNRPAMYIEDCGVILSRENQADNQMEITLGIDDLRIESSRYSSINLIANTKARHILIQNSQIGSLSLPNGIQVERFDIESNTFSHARINLNMKGNLVMRNNILRNNSSSNLLFIASAGTALIEGNEIESTQAAAILIKKNAKNIQLLGNKLRSPGPVILDEGSPNLLVQDNRIELIPGGKEELTLKSNYPDGIRLLGNEHRGIEGQATLLLVGKGTATVNEKLIIGTTEYSAVKVENE</sequence>
<evidence type="ECO:0000313" key="3">
    <source>
        <dbReference type="EMBL" id="MBN7801950.1"/>
    </source>
</evidence>
<dbReference type="InterPro" id="IPR011050">
    <property type="entry name" value="Pectin_lyase_fold/virulence"/>
</dbReference>
<evidence type="ECO:0000259" key="2">
    <source>
        <dbReference type="Pfam" id="PF13229"/>
    </source>
</evidence>
<dbReference type="EMBL" id="JAFKCW010000003">
    <property type="protein sequence ID" value="MBN7801950.1"/>
    <property type="molecule type" value="Genomic_DNA"/>
</dbReference>
<comment type="caution">
    <text evidence="3">The sequence shown here is derived from an EMBL/GenBank/DDBJ whole genome shotgun (WGS) entry which is preliminary data.</text>
</comment>